<keyword evidence="2" id="KW-0175">Coiled coil</keyword>
<evidence type="ECO:0000256" key="4">
    <source>
        <dbReference type="SAM" id="Phobius"/>
    </source>
</evidence>
<keyword evidence="7" id="KW-1185">Reference proteome</keyword>
<evidence type="ECO:0000256" key="1">
    <source>
        <dbReference type="ARBA" id="ARBA00022553"/>
    </source>
</evidence>
<dbReference type="InterPro" id="IPR024581">
    <property type="entry name" value="TBD"/>
</dbReference>
<dbReference type="Pfam" id="PF12845">
    <property type="entry name" value="TBD"/>
    <property type="match status" value="1"/>
</dbReference>
<gene>
    <name evidence="6" type="ORF">WMY93_001835</name>
</gene>
<sequence length="362" mass="40781">MERNIGDQLNKAFEAYRQVSIEKEIAKKELQKMTEYYEGYTRKLQKQIEDQQRLISVLEAKLSSLRPQPAGEMKCEPCERAHDGTSAYRKLQYQDNAVTGAAASHLPAGSAANWYVRLCILFYKLFLLLCRFYFTIVFVFVSQDMQDAFEAIQVKFRKIKSLTRRQKDHLKRFNGGNDTLNADQRFSMPIQCTDGTAEAERPFPSALRTPAVDIPLPASSLASRGADPDDRDLDSLTKFSVKFPPSADSEYDFLNSAPDRRVALAVAEEEPPVELPLSFVYSSSPSHSPPPQSSSLSQETVRGPQQPLWSPDLCESVDVRADLTSPQSSSPDKCAFCHAVVPPDRMNMHLYSHFSHKNDSDQ</sequence>
<dbReference type="PANTHER" id="PTHR15249">
    <property type="entry name" value="TRAF FAMILY MEMBER-ASSOCIATED NF-KAPPA-B ACTIVATOR"/>
    <property type="match status" value="1"/>
</dbReference>
<keyword evidence="4" id="KW-0812">Transmembrane</keyword>
<feature type="transmembrane region" description="Helical" evidence="4">
    <location>
        <begin position="121"/>
        <end position="141"/>
    </location>
</feature>
<dbReference type="PANTHER" id="PTHR15249:SF0">
    <property type="entry name" value="TRAF FAMILY MEMBER-ASSOCIATED NF-KAPPA-B ACTIVATOR"/>
    <property type="match status" value="1"/>
</dbReference>
<evidence type="ECO:0000256" key="3">
    <source>
        <dbReference type="SAM" id="MobiDB-lite"/>
    </source>
</evidence>
<keyword evidence="1" id="KW-0597">Phosphoprotein</keyword>
<name>A0AAW0PV87_9GOBI</name>
<dbReference type="Proteomes" id="UP001460270">
    <property type="component" value="Unassembled WGS sequence"/>
</dbReference>
<evidence type="ECO:0000313" key="7">
    <source>
        <dbReference type="Proteomes" id="UP001460270"/>
    </source>
</evidence>
<organism evidence="6 7">
    <name type="scientific">Mugilogobius chulae</name>
    <name type="common">yellowstripe goby</name>
    <dbReference type="NCBI Taxonomy" id="88201"/>
    <lineage>
        <taxon>Eukaryota</taxon>
        <taxon>Metazoa</taxon>
        <taxon>Chordata</taxon>
        <taxon>Craniata</taxon>
        <taxon>Vertebrata</taxon>
        <taxon>Euteleostomi</taxon>
        <taxon>Actinopterygii</taxon>
        <taxon>Neopterygii</taxon>
        <taxon>Teleostei</taxon>
        <taxon>Neoteleostei</taxon>
        <taxon>Acanthomorphata</taxon>
        <taxon>Gobiaria</taxon>
        <taxon>Gobiiformes</taxon>
        <taxon>Gobioidei</taxon>
        <taxon>Gobiidae</taxon>
        <taxon>Gobionellinae</taxon>
        <taxon>Mugilogobius</taxon>
    </lineage>
</organism>
<dbReference type="EMBL" id="JBBPFD010000002">
    <property type="protein sequence ID" value="KAK7938509.1"/>
    <property type="molecule type" value="Genomic_DNA"/>
</dbReference>
<comment type="caution">
    <text evidence="6">The sequence shown here is derived from an EMBL/GenBank/DDBJ whole genome shotgun (WGS) entry which is preliminary data.</text>
</comment>
<accession>A0AAW0PV87</accession>
<feature type="region of interest" description="Disordered" evidence="3">
    <location>
        <begin position="278"/>
        <end position="309"/>
    </location>
</feature>
<evidence type="ECO:0000313" key="6">
    <source>
        <dbReference type="EMBL" id="KAK7938509.1"/>
    </source>
</evidence>
<evidence type="ECO:0000256" key="2">
    <source>
        <dbReference type="ARBA" id="ARBA00023054"/>
    </source>
</evidence>
<dbReference type="AlphaFoldDB" id="A0AAW0PV87"/>
<protein>
    <recommendedName>
        <fullName evidence="5">Tbk1/Ikki binding domain-containing protein</fullName>
    </recommendedName>
</protein>
<dbReference type="InterPro" id="IPR039669">
    <property type="entry name" value="TANK"/>
</dbReference>
<feature type="domain" description="Tbk1/Ikki binding" evidence="5">
    <location>
        <begin position="142"/>
        <end position="194"/>
    </location>
</feature>
<dbReference type="GO" id="GO:0043124">
    <property type="term" value="P:negative regulation of canonical NF-kappaB signal transduction"/>
    <property type="evidence" value="ECO:0007669"/>
    <property type="project" value="InterPro"/>
</dbReference>
<keyword evidence="4" id="KW-1133">Transmembrane helix</keyword>
<proteinExistence type="predicted"/>
<keyword evidence="4" id="KW-0472">Membrane</keyword>
<reference evidence="7" key="1">
    <citation type="submission" date="2024-04" db="EMBL/GenBank/DDBJ databases">
        <title>Salinicola lusitanus LLJ914,a marine bacterium isolated from the Okinawa Trough.</title>
        <authorList>
            <person name="Li J."/>
        </authorList>
    </citation>
    <scope>NUCLEOTIDE SEQUENCE [LARGE SCALE GENOMIC DNA]</scope>
</reference>
<evidence type="ECO:0000259" key="5">
    <source>
        <dbReference type="Pfam" id="PF12845"/>
    </source>
</evidence>